<feature type="transmembrane region" description="Helical" evidence="2">
    <location>
        <begin position="552"/>
        <end position="575"/>
    </location>
</feature>
<organism evidence="4 5">
    <name type="scientific">[Eubacterium] siraeum 70/3</name>
    <dbReference type="NCBI Taxonomy" id="657319"/>
    <lineage>
        <taxon>Bacteria</taxon>
        <taxon>Bacillati</taxon>
        <taxon>Bacillota</taxon>
        <taxon>Clostridia</taxon>
        <taxon>Eubacteriales</taxon>
        <taxon>Oscillospiraceae</taxon>
        <taxon>Oscillospiraceae incertae sedis</taxon>
    </lineage>
</organism>
<dbReference type="InterPro" id="IPR011990">
    <property type="entry name" value="TPR-like_helical_dom_sf"/>
</dbReference>
<dbReference type="Pfam" id="PF13676">
    <property type="entry name" value="TIR_2"/>
    <property type="match status" value="1"/>
</dbReference>
<protein>
    <recommendedName>
        <fullName evidence="3">TIR domain-containing protein</fullName>
    </recommendedName>
</protein>
<dbReference type="Pfam" id="PF19789">
    <property type="entry name" value="DUF6273"/>
    <property type="match status" value="1"/>
</dbReference>
<dbReference type="InterPro" id="IPR019734">
    <property type="entry name" value="TPR_rpt"/>
</dbReference>
<name>D4JWV5_9FIRM</name>
<dbReference type="KEGG" id="esu:EUS_26360"/>
<dbReference type="GO" id="GO:0007165">
    <property type="term" value="P:signal transduction"/>
    <property type="evidence" value="ECO:0007669"/>
    <property type="project" value="InterPro"/>
</dbReference>
<dbReference type="BioCyc" id="ESIR657319:G136K-2234-MONOMER"/>
<proteinExistence type="predicted"/>
<evidence type="ECO:0000256" key="1">
    <source>
        <dbReference type="SAM" id="Coils"/>
    </source>
</evidence>
<keyword evidence="2" id="KW-1133">Transmembrane helix</keyword>
<gene>
    <name evidence="4" type="ORF">EUS_26360</name>
</gene>
<dbReference type="Gene3D" id="1.25.40.10">
    <property type="entry name" value="Tetratricopeptide repeat domain"/>
    <property type="match status" value="2"/>
</dbReference>
<keyword evidence="1" id="KW-0175">Coiled coil</keyword>
<dbReference type="AlphaFoldDB" id="D4JWV5"/>
<dbReference type="InterPro" id="IPR000157">
    <property type="entry name" value="TIR_dom"/>
</dbReference>
<accession>D4JWV5</accession>
<dbReference type="InterPro" id="IPR035897">
    <property type="entry name" value="Toll_tir_struct_dom_sf"/>
</dbReference>
<feature type="domain" description="TIR" evidence="3">
    <location>
        <begin position="160"/>
        <end position="302"/>
    </location>
</feature>
<dbReference type="SUPFAM" id="SSF52200">
    <property type="entry name" value="Toll/Interleukin receptor TIR domain"/>
    <property type="match status" value="1"/>
</dbReference>
<keyword evidence="2" id="KW-0812">Transmembrane</keyword>
<dbReference type="InterPro" id="IPR046240">
    <property type="entry name" value="DUF6273"/>
</dbReference>
<reference evidence="4 5" key="2">
    <citation type="submission" date="2010-03" db="EMBL/GenBank/DDBJ databases">
        <authorList>
            <person name="Pajon A."/>
        </authorList>
    </citation>
    <scope>NUCLEOTIDE SEQUENCE [LARGE SCALE GENOMIC DNA]</scope>
    <source>
        <strain evidence="4 5">70/3</strain>
    </source>
</reference>
<dbReference type="PROSITE" id="PS50104">
    <property type="entry name" value="TIR"/>
    <property type="match status" value="1"/>
</dbReference>
<dbReference type="Proteomes" id="UP000008803">
    <property type="component" value="Chromosome"/>
</dbReference>
<sequence>MKGKIKMSTLKCKMCGGTLEINENETTATCEYCGTEQTIPKITDDVVGNLFTRANTLRLKSEFDKAEEIYNKIVGLDNTQSEAYWGIILCKYGIEYVEDPTTYKRVPTCHRTSYDAITADEDYKLAIQYADISQKIIYEAEAKAIDEIQKGILTISQNEKPYDVFICYKETDESGKRTQDSVLANDIYHQLTQEGFKVFYAAITLEDKLGQEYEPYIFAALNSAKVMLVIGSKPEYFTAVWVKNEWSRYLKLMKADRSKLLIPCYKDMDAYELPEEFAHLQAQDMGKIGFINDIVRGIKKVINKDEPKSAAKETAAAGQTVNSGVAPLLKRISLFLEDGNWQEADEYCERVLDSDPENAQAYLYKLMAKMEVRKTEDLRNQAQPFDSEDMYRKTVRFAAEELKNTLEEYNAYIKDRNEKKRIESIYKKAVYDMGYARDEISYKIIIEDLAEIPGYKDADEKKKECEEKAEECRLESLYNSALKIQTVQSEDNQLRAAKQFEELGTYKDSAERVQQCRDKAEEIRTEEERIKAEREKAEKERKAKAKKRNRNIAIILPSTTAICVVLALLCVYVIIPAIRYNMAVTAVENKNYDEAIAIFEELGDYSDSADKIPETKYKKAENLVSNKEFDTAIEIFGELGDYNDSADKINETKYNKAMFMSQNGDYDGAIAVFEELGEYSDSADKAKDIYKKQHSFDKKVGHYVSFGKYEQDNNTSNGKEKIEWLVLEVKDGKALVISKYALDCKPYNTSSTNVTWETCSLRNWLNNDFINSAFSATEKTMIPSVKVSADKNPDYSTSSGKATQDRLFLLSVKEMNKYLSSNSKRRCKSTDYAVANGAKGNYCSWWLRSPGAYQSYATEVFSTGEIYTKGGGVGAIGAVRPAMWISLA</sequence>
<evidence type="ECO:0000256" key="2">
    <source>
        <dbReference type="SAM" id="Phobius"/>
    </source>
</evidence>
<dbReference type="HOGENOM" id="CLU_324853_0_0_9"/>
<dbReference type="SMART" id="SM00028">
    <property type="entry name" value="TPR"/>
    <property type="match status" value="3"/>
</dbReference>
<dbReference type="PATRIC" id="fig|657319.3.peg.406"/>
<dbReference type="Gene3D" id="3.40.50.10140">
    <property type="entry name" value="Toll/interleukin-1 receptor homology (TIR) domain"/>
    <property type="match status" value="1"/>
</dbReference>
<evidence type="ECO:0000259" key="3">
    <source>
        <dbReference type="PROSITE" id="PS50104"/>
    </source>
</evidence>
<reference evidence="4 5" key="1">
    <citation type="submission" date="2010-03" db="EMBL/GenBank/DDBJ databases">
        <title>The genome sequence of Eubacterium siraeum 70/3.</title>
        <authorList>
            <consortium name="metaHIT consortium -- http://www.metahit.eu/"/>
            <person name="Pajon A."/>
            <person name="Turner K."/>
            <person name="Parkhill J."/>
            <person name="Duncan S."/>
            <person name="Flint H."/>
        </authorList>
    </citation>
    <scope>NUCLEOTIDE SEQUENCE [LARGE SCALE GENOMIC DNA]</scope>
    <source>
        <strain evidence="4 5">70/3</strain>
    </source>
</reference>
<dbReference type="EMBL" id="FP929044">
    <property type="protein sequence ID" value="CBK97574.1"/>
    <property type="molecule type" value="Genomic_DNA"/>
</dbReference>
<dbReference type="SUPFAM" id="SSF48452">
    <property type="entry name" value="TPR-like"/>
    <property type="match status" value="2"/>
</dbReference>
<keyword evidence="2" id="KW-0472">Membrane</keyword>
<feature type="coiled-coil region" evidence="1">
    <location>
        <begin position="506"/>
        <end position="550"/>
    </location>
</feature>
<evidence type="ECO:0000313" key="4">
    <source>
        <dbReference type="EMBL" id="CBK97574.1"/>
    </source>
</evidence>
<evidence type="ECO:0000313" key="5">
    <source>
        <dbReference type="Proteomes" id="UP000008803"/>
    </source>
</evidence>